<reference evidence="1 2" key="1">
    <citation type="journal article" date="2019" name="Sci. Rep.">
        <title>Orb-weaving spider Araneus ventricosus genome elucidates the spidroin gene catalogue.</title>
        <authorList>
            <person name="Kono N."/>
            <person name="Nakamura H."/>
            <person name="Ohtoshi R."/>
            <person name="Moran D.A.P."/>
            <person name="Shinohara A."/>
            <person name="Yoshida Y."/>
            <person name="Fujiwara M."/>
            <person name="Mori M."/>
            <person name="Tomita M."/>
            <person name="Arakawa K."/>
        </authorList>
    </citation>
    <scope>NUCLEOTIDE SEQUENCE [LARGE SCALE GENOMIC DNA]</scope>
</reference>
<evidence type="ECO:0000313" key="2">
    <source>
        <dbReference type="Proteomes" id="UP000499080"/>
    </source>
</evidence>
<comment type="caution">
    <text evidence="1">The sequence shown here is derived from an EMBL/GenBank/DDBJ whole genome shotgun (WGS) entry which is preliminary data.</text>
</comment>
<name>A0A4Y2KUT5_ARAVE</name>
<protein>
    <submittedName>
        <fullName evidence="1">Uncharacterized protein</fullName>
    </submittedName>
</protein>
<gene>
    <name evidence="1" type="ORF">AVEN_214013_1</name>
</gene>
<sequence length="137" mass="15814">MSHAGACHRKQSSEWALLSLEDHLFLRLDQDILKHPVWCMKAFSEKGCSVENEWFSRTVSGSSTPDGTTYQRHYWTTDASRLLCKRSTTRNVKKEGSSKQLRCEKMVMPHNGWKGHAKVVMESSNRLPNIMTLRFID</sequence>
<proteinExistence type="predicted"/>
<evidence type="ECO:0000313" key="1">
    <source>
        <dbReference type="EMBL" id="GBN05929.1"/>
    </source>
</evidence>
<organism evidence="1 2">
    <name type="scientific">Araneus ventricosus</name>
    <name type="common">Orbweaver spider</name>
    <name type="synonym">Epeira ventricosa</name>
    <dbReference type="NCBI Taxonomy" id="182803"/>
    <lineage>
        <taxon>Eukaryota</taxon>
        <taxon>Metazoa</taxon>
        <taxon>Ecdysozoa</taxon>
        <taxon>Arthropoda</taxon>
        <taxon>Chelicerata</taxon>
        <taxon>Arachnida</taxon>
        <taxon>Araneae</taxon>
        <taxon>Araneomorphae</taxon>
        <taxon>Entelegynae</taxon>
        <taxon>Araneoidea</taxon>
        <taxon>Araneidae</taxon>
        <taxon>Araneus</taxon>
    </lineage>
</organism>
<dbReference type="Proteomes" id="UP000499080">
    <property type="component" value="Unassembled WGS sequence"/>
</dbReference>
<dbReference type="AlphaFoldDB" id="A0A4Y2KUT5"/>
<keyword evidence="2" id="KW-1185">Reference proteome</keyword>
<accession>A0A4Y2KUT5</accession>
<dbReference type="EMBL" id="BGPR01005013">
    <property type="protein sequence ID" value="GBN05929.1"/>
    <property type="molecule type" value="Genomic_DNA"/>
</dbReference>